<accession>A0AAV8X1J9</accession>
<dbReference type="AlphaFoldDB" id="A0AAV8X1J9"/>
<proteinExistence type="predicted"/>
<gene>
    <name evidence="1" type="ORF">NQ314_014711</name>
</gene>
<dbReference type="Gene3D" id="3.40.50.1820">
    <property type="entry name" value="alpha/beta hydrolase"/>
    <property type="match status" value="1"/>
</dbReference>
<dbReference type="EMBL" id="JANEYF010004054">
    <property type="protein sequence ID" value="KAJ8932346.1"/>
    <property type="molecule type" value="Genomic_DNA"/>
</dbReference>
<keyword evidence="2" id="KW-1185">Reference proteome</keyword>
<comment type="caution">
    <text evidence="1">The sequence shown here is derived from an EMBL/GenBank/DDBJ whole genome shotgun (WGS) entry which is preliminary data.</text>
</comment>
<organism evidence="1 2">
    <name type="scientific">Rhamnusium bicolor</name>
    <dbReference type="NCBI Taxonomy" id="1586634"/>
    <lineage>
        <taxon>Eukaryota</taxon>
        <taxon>Metazoa</taxon>
        <taxon>Ecdysozoa</taxon>
        <taxon>Arthropoda</taxon>
        <taxon>Hexapoda</taxon>
        <taxon>Insecta</taxon>
        <taxon>Pterygota</taxon>
        <taxon>Neoptera</taxon>
        <taxon>Endopterygota</taxon>
        <taxon>Coleoptera</taxon>
        <taxon>Polyphaga</taxon>
        <taxon>Cucujiformia</taxon>
        <taxon>Chrysomeloidea</taxon>
        <taxon>Cerambycidae</taxon>
        <taxon>Lepturinae</taxon>
        <taxon>Rhagiini</taxon>
        <taxon>Rhamnusium</taxon>
    </lineage>
</organism>
<protein>
    <submittedName>
        <fullName evidence="1">Uncharacterized protein</fullName>
    </submittedName>
</protein>
<evidence type="ECO:0000313" key="1">
    <source>
        <dbReference type="EMBL" id="KAJ8932346.1"/>
    </source>
</evidence>
<dbReference type="Proteomes" id="UP001162156">
    <property type="component" value="Unassembled WGS sequence"/>
</dbReference>
<reference evidence="1" key="1">
    <citation type="journal article" date="2023" name="Insect Mol. Biol.">
        <title>Genome sequencing provides insights into the evolution of gene families encoding plant cell wall-degrading enzymes in longhorned beetles.</title>
        <authorList>
            <person name="Shin N.R."/>
            <person name="Okamura Y."/>
            <person name="Kirsch R."/>
            <person name="Pauchet Y."/>
        </authorList>
    </citation>
    <scope>NUCLEOTIDE SEQUENCE</scope>
    <source>
        <strain evidence="1">RBIC_L_NR</strain>
    </source>
</reference>
<dbReference type="InterPro" id="IPR029058">
    <property type="entry name" value="AB_hydrolase_fold"/>
</dbReference>
<dbReference type="SUPFAM" id="SSF53474">
    <property type="entry name" value="alpha/beta-Hydrolases"/>
    <property type="match status" value="1"/>
</dbReference>
<name>A0AAV8X1J9_9CUCU</name>
<evidence type="ECO:0000313" key="2">
    <source>
        <dbReference type="Proteomes" id="UP001162156"/>
    </source>
</evidence>
<dbReference type="PANTHER" id="PTHR11005">
    <property type="entry name" value="LYSOSOMAL ACID LIPASE-RELATED"/>
    <property type="match status" value="1"/>
</dbReference>
<sequence>MYINGNFAALDYGNMTANLHKYNQSVPPPYNLSLVTHPISLHYGDGDLLVTKKGILLTLDMDFTEKKLPNPVGIFPVPFKNFNHMDFMWGIDAKKLLYDRLIVIMDKYR</sequence>